<evidence type="ECO:0000256" key="1">
    <source>
        <dbReference type="SAM" id="MobiDB-lite"/>
    </source>
</evidence>
<accession>A0ABX7NIS9</accession>
<keyword evidence="3" id="KW-1185">Reference proteome</keyword>
<dbReference type="Proteomes" id="UP000662747">
    <property type="component" value="Chromosome"/>
</dbReference>
<organism evidence="2 3">
    <name type="scientific">Pyxidicoccus parkwayensis</name>
    <dbReference type="NCBI Taxonomy" id="2813578"/>
    <lineage>
        <taxon>Bacteria</taxon>
        <taxon>Pseudomonadati</taxon>
        <taxon>Myxococcota</taxon>
        <taxon>Myxococcia</taxon>
        <taxon>Myxococcales</taxon>
        <taxon>Cystobacterineae</taxon>
        <taxon>Myxococcaceae</taxon>
        <taxon>Pyxidicoccus</taxon>
    </lineage>
</organism>
<dbReference type="EMBL" id="CP071090">
    <property type="protein sequence ID" value="QSQ18746.1"/>
    <property type="molecule type" value="Genomic_DNA"/>
</dbReference>
<gene>
    <name evidence="2" type="ORF">JY651_25640</name>
</gene>
<proteinExistence type="predicted"/>
<feature type="region of interest" description="Disordered" evidence="1">
    <location>
        <begin position="1"/>
        <end position="20"/>
    </location>
</feature>
<evidence type="ECO:0000313" key="3">
    <source>
        <dbReference type="Proteomes" id="UP000662747"/>
    </source>
</evidence>
<reference evidence="2 3" key="1">
    <citation type="submission" date="2021-02" db="EMBL/GenBank/DDBJ databases">
        <title>De Novo genome assembly of isolated myxobacteria.</title>
        <authorList>
            <person name="Stevens D.C."/>
        </authorList>
    </citation>
    <scope>NUCLEOTIDE SEQUENCE [LARGE SCALE GENOMIC DNA]</scope>
    <source>
        <strain evidence="3">SCPEA02</strain>
    </source>
</reference>
<sequence length="167" mass="18104">MDSVTTLTTSRPSVPSSTWARPETRAAMDGFFQGFGFTAREDLDVLSAWVLEGSTAHREEPRAAMSLARARMEAWFAKVLGETLGGSLLARGRAAFVLCDGARLGARAVTREPLPHDFARMLRAAVPVPAPAQVASVMPEQQLVLWPFGETFRRFLRGAQADVSISG</sequence>
<evidence type="ECO:0000313" key="2">
    <source>
        <dbReference type="EMBL" id="QSQ18746.1"/>
    </source>
</evidence>
<name>A0ABX7NIS9_9BACT</name>
<feature type="compositionally biased region" description="Polar residues" evidence="1">
    <location>
        <begin position="1"/>
        <end position="19"/>
    </location>
</feature>
<protein>
    <submittedName>
        <fullName evidence="2">Uncharacterized protein</fullName>
    </submittedName>
</protein>